<dbReference type="AlphaFoldDB" id="W8EW96"/>
<sequence>MTTTTGSIPHYGSFLKPFCCVQKGFFSYTLNFIRIIIAQFEHK</sequence>
<gene>
    <name evidence="1" type="ORF">Hsw_1238</name>
</gene>
<accession>W8EW96</accession>
<reference evidence="1 2" key="1">
    <citation type="submission" date="2014-01" db="EMBL/GenBank/DDBJ databases">
        <title>Complete genome sequence of ionizing-radiation resistance bacterium Hymenobacter swuensis DY53.</title>
        <authorList>
            <person name="Jung J.-H."/>
            <person name="Jeong S.-W."/>
            <person name="Joe M.-H."/>
            <person name="Cho y.-j."/>
            <person name="Kim M.-K."/>
            <person name="Lim S.-Y."/>
        </authorList>
    </citation>
    <scope>NUCLEOTIDE SEQUENCE [LARGE SCALE GENOMIC DNA]</scope>
    <source>
        <strain evidence="1 2">DY53</strain>
    </source>
</reference>
<dbReference type="HOGENOM" id="CLU_3234644_0_0_10"/>
<dbReference type="Proteomes" id="UP000019423">
    <property type="component" value="Chromosome"/>
</dbReference>
<dbReference type="PATRIC" id="fig|1227739.3.peg.1477"/>
<protein>
    <submittedName>
        <fullName evidence="1">Uncharacterized protein</fullName>
    </submittedName>
</protein>
<evidence type="ECO:0000313" key="1">
    <source>
        <dbReference type="EMBL" id="AHJ96833.1"/>
    </source>
</evidence>
<proteinExistence type="predicted"/>
<keyword evidence="2" id="KW-1185">Reference proteome</keyword>
<name>W8EW96_9BACT</name>
<organism evidence="1 2">
    <name type="scientific">Hymenobacter swuensis DY53</name>
    <dbReference type="NCBI Taxonomy" id="1227739"/>
    <lineage>
        <taxon>Bacteria</taxon>
        <taxon>Pseudomonadati</taxon>
        <taxon>Bacteroidota</taxon>
        <taxon>Cytophagia</taxon>
        <taxon>Cytophagales</taxon>
        <taxon>Hymenobacteraceae</taxon>
        <taxon>Hymenobacter</taxon>
    </lineage>
</organism>
<dbReference type="KEGG" id="hsw:Hsw_1238"/>
<dbReference type="EMBL" id="CP007145">
    <property type="protein sequence ID" value="AHJ96833.1"/>
    <property type="molecule type" value="Genomic_DNA"/>
</dbReference>
<evidence type="ECO:0000313" key="2">
    <source>
        <dbReference type="Proteomes" id="UP000019423"/>
    </source>
</evidence>